<feature type="region of interest" description="Disordered" evidence="1">
    <location>
        <begin position="1"/>
        <end position="44"/>
    </location>
</feature>
<protein>
    <submittedName>
        <fullName evidence="2">Uncharacterized protein</fullName>
    </submittedName>
</protein>
<keyword evidence="3" id="KW-1185">Reference proteome</keyword>
<evidence type="ECO:0000313" key="2">
    <source>
        <dbReference type="EMBL" id="MED6172074.1"/>
    </source>
</evidence>
<name>A0ABU6VFX6_9FABA</name>
<accession>A0ABU6VFX6</accession>
<dbReference type="EMBL" id="JASCZI010151329">
    <property type="protein sequence ID" value="MED6172074.1"/>
    <property type="molecule type" value="Genomic_DNA"/>
</dbReference>
<proteinExistence type="predicted"/>
<evidence type="ECO:0000313" key="3">
    <source>
        <dbReference type="Proteomes" id="UP001341840"/>
    </source>
</evidence>
<dbReference type="Proteomes" id="UP001341840">
    <property type="component" value="Unassembled WGS sequence"/>
</dbReference>
<comment type="caution">
    <text evidence="2">The sequence shown here is derived from an EMBL/GenBank/DDBJ whole genome shotgun (WGS) entry which is preliminary data.</text>
</comment>
<gene>
    <name evidence="2" type="ORF">PIB30_046756</name>
</gene>
<sequence>MAGKGKSVARPPSTRTRDSSSRRQPSQEVARYETPAQAKRGESVVERKVLHERVINFRGKRDTI</sequence>
<evidence type="ECO:0000256" key="1">
    <source>
        <dbReference type="SAM" id="MobiDB-lite"/>
    </source>
</evidence>
<reference evidence="2 3" key="1">
    <citation type="journal article" date="2023" name="Plants (Basel)">
        <title>Bridging the Gap: Combining Genomics and Transcriptomics Approaches to Understand Stylosanthes scabra, an Orphan Legume from the Brazilian Caatinga.</title>
        <authorList>
            <person name="Ferreira-Neto J.R.C."/>
            <person name="da Silva M.D."/>
            <person name="Binneck E."/>
            <person name="de Melo N.F."/>
            <person name="da Silva R.H."/>
            <person name="de Melo A.L.T.M."/>
            <person name="Pandolfi V."/>
            <person name="Bustamante F.O."/>
            <person name="Brasileiro-Vidal A.C."/>
            <person name="Benko-Iseppon A.M."/>
        </authorList>
    </citation>
    <scope>NUCLEOTIDE SEQUENCE [LARGE SCALE GENOMIC DNA]</scope>
    <source>
        <tissue evidence="2">Leaves</tissue>
    </source>
</reference>
<organism evidence="2 3">
    <name type="scientific">Stylosanthes scabra</name>
    <dbReference type="NCBI Taxonomy" id="79078"/>
    <lineage>
        <taxon>Eukaryota</taxon>
        <taxon>Viridiplantae</taxon>
        <taxon>Streptophyta</taxon>
        <taxon>Embryophyta</taxon>
        <taxon>Tracheophyta</taxon>
        <taxon>Spermatophyta</taxon>
        <taxon>Magnoliopsida</taxon>
        <taxon>eudicotyledons</taxon>
        <taxon>Gunneridae</taxon>
        <taxon>Pentapetalae</taxon>
        <taxon>rosids</taxon>
        <taxon>fabids</taxon>
        <taxon>Fabales</taxon>
        <taxon>Fabaceae</taxon>
        <taxon>Papilionoideae</taxon>
        <taxon>50 kb inversion clade</taxon>
        <taxon>dalbergioids sensu lato</taxon>
        <taxon>Dalbergieae</taxon>
        <taxon>Pterocarpus clade</taxon>
        <taxon>Stylosanthes</taxon>
    </lineage>
</organism>